<protein>
    <submittedName>
        <fullName evidence="1">Uncharacterized protein</fullName>
    </submittedName>
</protein>
<keyword evidence="2" id="KW-1185">Reference proteome</keyword>
<dbReference type="OrthoDB" id="1110630at2"/>
<name>A0A5C6LUB0_9BACT</name>
<proteinExistence type="predicted"/>
<evidence type="ECO:0000313" key="2">
    <source>
        <dbReference type="Proteomes" id="UP000318815"/>
    </source>
</evidence>
<dbReference type="AlphaFoldDB" id="A0A5C6LUB0"/>
<gene>
    <name evidence="1" type="ORF">FEF09_09920</name>
</gene>
<accession>A0A5C6LUB0</accession>
<sequence length="272" mass="31716">MWVAGEHILLKKRLHRYTLLALLIIMPGLLFAQEKYGLEFASKDIDPDARTGMNMFPDKPFVAGKQFSLRFDISFIPNIASYFGYVFRLTDEKDQHIDLVYNVRTQSFELIAGDEYSGISLKTAPAPFIHDWQQLQLDVNHLQHSLTLHMNGQVVGKAPLHFTPGKEWRLYFGANRYDRAQTFDLPPMRLRDIQLYREETLVHHWPLRQYTGNKDTDIIHQQVAEIDHPIWLAHVYRNWQQATDFTTMGNASVAFDKESGLIYLCPRYHVPL</sequence>
<comment type="caution">
    <text evidence="1">The sequence shown here is derived from an EMBL/GenBank/DDBJ whole genome shotgun (WGS) entry which is preliminary data.</text>
</comment>
<dbReference type="Proteomes" id="UP000318815">
    <property type="component" value="Unassembled WGS sequence"/>
</dbReference>
<dbReference type="EMBL" id="VOHS01000007">
    <property type="protein sequence ID" value="TWW00803.1"/>
    <property type="molecule type" value="Genomic_DNA"/>
</dbReference>
<organism evidence="1 2">
    <name type="scientific">Chitinophaga pinensis</name>
    <dbReference type="NCBI Taxonomy" id="79329"/>
    <lineage>
        <taxon>Bacteria</taxon>
        <taxon>Pseudomonadati</taxon>
        <taxon>Bacteroidota</taxon>
        <taxon>Chitinophagia</taxon>
        <taxon>Chitinophagales</taxon>
        <taxon>Chitinophagaceae</taxon>
        <taxon>Chitinophaga</taxon>
    </lineage>
</organism>
<reference evidence="1 2" key="1">
    <citation type="submission" date="2019-08" db="EMBL/GenBank/DDBJ databases">
        <title>Whole genome sequencing of chitin degrading bacteria Chitinophaga pinensis YS16.</title>
        <authorList>
            <person name="Singh R.P."/>
            <person name="Manchanda G."/>
            <person name="Maurya I.K."/>
            <person name="Joshi N.K."/>
            <person name="Srivastava A.K."/>
        </authorList>
    </citation>
    <scope>NUCLEOTIDE SEQUENCE [LARGE SCALE GENOMIC DNA]</scope>
    <source>
        <strain evidence="1 2">YS-16</strain>
    </source>
</reference>
<evidence type="ECO:0000313" key="1">
    <source>
        <dbReference type="EMBL" id="TWW00803.1"/>
    </source>
</evidence>